<keyword evidence="2" id="KW-1185">Reference proteome</keyword>
<gene>
    <name evidence="1" type="ORF">DFR50_101102</name>
</gene>
<evidence type="ECO:0000313" key="1">
    <source>
        <dbReference type="EMBL" id="RBP18158.1"/>
    </source>
</evidence>
<protein>
    <submittedName>
        <fullName evidence="1">AAA domain-containing protein</fullName>
    </submittedName>
</protein>
<evidence type="ECO:0000313" key="2">
    <source>
        <dbReference type="Proteomes" id="UP000253529"/>
    </source>
</evidence>
<dbReference type="OrthoDB" id="1496333at2"/>
<dbReference type="InterPro" id="IPR027417">
    <property type="entry name" value="P-loop_NTPase"/>
</dbReference>
<dbReference type="Pfam" id="PF13481">
    <property type="entry name" value="AAA_25"/>
    <property type="match status" value="1"/>
</dbReference>
<dbReference type="SUPFAM" id="SSF52540">
    <property type="entry name" value="P-loop containing nucleoside triphosphate hydrolases"/>
    <property type="match status" value="1"/>
</dbReference>
<organism evidence="1 2">
    <name type="scientific">Roseiarcus fermentans</name>
    <dbReference type="NCBI Taxonomy" id="1473586"/>
    <lineage>
        <taxon>Bacteria</taxon>
        <taxon>Pseudomonadati</taxon>
        <taxon>Pseudomonadota</taxon>
        <taxon>Alphaproteobacteria</taxon>
        <taxon>Hyphomicrobiales</taxon>
        <taxon>Roseiarcaceae</taxon>
        <taxon>Roseiarcus</taxon>
    </lineage>
</organism>
<name>A0A366FU57_9HYPH</name>
<dbReference type="Proteomes" id="UP000253529">
    <property type="component" value="Unassembled WGS sequence"/>
</dbReference>
<dbReference type="RefSeq" id="WP_113887232.1">
    <property type="nucleotide sequence ID" value="NZ_QNRK01000001.1"/>
</dbReference>
<proteinExistence type="predicted"/>
<dbReference type="EMBL" id="QNRK01000001">
    <property type="protein sequence ID" value="RBP18158.1"/>
    <property type="molecule type" value="Genomic_DNA"/>
</dbReference>
<dbReference type="AlphaFoldDB" id="A0A366FU57"/>
<accession>A0A366FU57</accession>
<dbReference type="Gene3D" id="3.40.50.300">
    <property type="entry name" value="P-loop containing nucleotide triphosphate hydrolases"/>
    <property type="match status" value="1"/>
</dbReference>
<reference evidence="1 2" key="1">
    <citation type="submission" date="2018-06" db="EMBL/GenBank/DDBJ databases">
        <title>Genomic Encyclopedia of Type Strains, Phase IV (KMG-IV): sequencing the most valuable type-strain genomes for metagenomic binning, comparative biology and taxonomic classification.</title>
        <authorList>
            <person name="Goeker M."/>
        </authorList>
    </citation>
    <scope>NUCLEOTIDE SEQUENCE [LARGE SCALE GENOMIC DNA]</scope>
    <source>
        <strain evidence="1 2">DSM 24875</strain>
    </source>
</reference>
<sequence length="392" mass="43002">MKRRDAVTILPFVPRAGGATAPRFELTPFEKVKLDLKEQYLIKSLFPSEGLAVIWGEPKCGKSFWTFDAVMHVALGRPYRGLRVKKGAVIYCALEGARGFARRVAAFRKEKVNGETPNAWLMTTPLDLVKDAKALVDDIRRQLGGQRPAIVIIDTLNRSMSGSESSDEDMAAYIRASDAIRAAFGCLVVVIHHCGHDKNRPRGHSSLMGAADVQISVKRDAAGNIVATVEYAKDGETGLVIVSRLKPVVVGTDEDDGEPITSCVVEPVEEATAGDEQRPQTRAWPKSLAIFERALDFALCSTPETIYPYPNGPAVRGVKREFVRHEFLKTYPADSPKAKGVAFGRCAKEAVARRLMVSRDIAPEGTPYFWKLGNSRSEVTREATQATQATPF</sequence>
<comment type="caution">
    <text evidence="1">The sequence shown here is derived from an EMBL/GenBank/DDBJ whole genome shotgun (WGS) entry which is preliminary data.</text>
</comment>